<evidence type="ECO:0000313" key="2">
    <source>
        <dbReference type="EnsemblMetazoa" id="AFAF018369-PA"/>
    </source>
</evidence>
<evidence type="ECO:0000256" key="1">
    <source>
        <dbReference type="SAM" id="SignalP"/>
    </source>
</evidence>
<dbReference type="AlphaFoldDB" id="A0A182QWN9"/>
<name>A0A182QWN9_9DIPT</name>
<reference evidence="2" key="2">
    <citation type="submission" date="2020-05" db="UniProtKB">
        <authorList>
            <consortium name="EnsemblMetazoa"/>
        </authorList>
    </citation>
    <scope>IDENTIFICATION</scope>
    <source>
        <strain evidence="2">FAR1</strain>
    </source>
</reference>
<accession>A0A182QWN9</accession>
<feature type="signal peptide" evidence="1">
    <location>
        <begin position="1"/>
        <end position="17"/>
    </location>
</feature>
<proteinExistence type="predicted"/>
<keyword evidence="1" id="KW-0732">Signal</keyword>
<sequence length="211" mass="23589">MFAHSLLALLLLPGCLCQMSSYPTADGGELTQGSGGFGYELLRNQLDELQESISQLQQKVDHQDGCTALGTAMATILNRLQAIETKLNEAPPPTPPNNQQFLQNFQQILLNQARASAERANIQMQMADRRQTAQLEVNDDVRRHQFVPAGAQPQIRLPNHYGSQQSFHTMQSSSPTQTKYEREYNSCDEVPETGVWKIRNGIQVVNTYCIV</sequence>
<dbReference type="EMBL" id="AXCN02000728">
    <property type="status" value="NOT_ANNOTATED_CDS"/>
    <property type="molecule type" value="Genomic_DNA"/>
</dbReference>
<dbReference type="Proteomes" id="UP000075886">
    <property type="component" value="Unassembled WGS sequence"/>
</dbReference>
<feature type="chain" id="PRO_5008133588" evidence="1">
    <location>
        <begin position="18"/>
        <end position="211"/>
    </location>
</feature>
<dbReference type="EnsemblMetazoa" id="AFAF018369-RA">
    <property type="protein sequence ID" value="AFAF018369-PA"/>
    <property type="gene ID" value="AFAF018369"/>
</dbReference>
<reference evidence="3" key="1">
    <citation type="submission" date="2014-01" db="EMBL/GenBank/DDBJ databases">
        <title>The Genome Sequence of Anopheles farauti FAR1 (V2).</title>
        <authorList>
            <consortium name="The Broad Institute Genomics Platform"/>
            <person name="Neafsey D.E."/>
            <person name="Besansky N."/>
            <person name="Howell P."/>
            <person name="Walton C."/>
            <person name="Young S.K."/>
            <person name="Zeng Q."/>
            <person name="Gargeya S."/>
            <person name="Fitzgerald M."/>
            <person name="Haas B."/>
            <person name="Abouelleil A."/>
            <person name="Allen A.W."/>
            <person name="Alvarado L."/>
            <person name="Arachchi H.M."/>
            <person name="Berlin A.M."/>
            <person name="Chapman S.B."/>
            <person name="Gainer-Dewar J."/>
            <person name="Goldberg J."/>
            <person name="Griggs A."/>
            <person name="Gujja S."/>
            <person name="Hansen M."/>
            <person name="Howarth C."/>
            <person name="Imamovic A."/>
            <person name="Ireland A."/>
            <person name="Larimer J."/>
            <person name="McCowan C."/>
            <person name="Murphy C."/>
            <person name="Pearson M."/>
            <person name="Poon T.W."/>
            <person name="Priest M."/>
            <person name="Roberts A."/>
            <person name="Saif S."/>
            <person name="Shea T."/>
            <person name="Sisk P."/>
            <person name="Sykes S."/>
            <person name="Wortman J."/>
            <person name="Nusbaum C."/>
            <person name="Birren B."/>
        </authorList>
    </citation>
    <scope>NUCLEOTIDE SEQUENCE [LARGE SCALE GENOMIC DNA]</scope>
    <source>
        <strain evidence="3">FAR1</strain>
    </source>
</reference>
<protein>
    <submittedName>
        <fullName evidence="2">Uncharacterized protein</fullName>
    </submittedName>
</protein>
<keyword evidence="3" id="KW-1185">Reference proteome</keyword>
<evidence type="ECO:0000313" key="3">
    <source>
        <dbReference type="Proteomes" id="UP000075886"/>
    </source>
</evidence>
<dbReference type="VEuPathDB" id="VectorBase:AFAF018369"/>
<organism evidence="2 3">
    <name type="scientific">Anopheles farauti</name>
    <dbReference type="NCBI Taxonomy" id="69004"/>
    <lineage>
        <taxon>Eukaryota</taxon>
        <taxon>Metazoa</taxon>
        <taxon>Ecdysozoa</taxon>
        <taxon>Arthropoda</taxon>
        <taxon>Hexapoda</taxon>
        <taxon>Insecta</taxon>
        <taxon>Pterygota</taxon>
        <taxon>Neoptera</taxon>
        <taxon>Endopterygota</taxon>
        <taxon>Diptera</taxon>
        <taxon>Nematocera</taxon>
        <taxon>Culicoidea</taxon>
        <taxon>Culicidae</taxon>
        <taxon>Anophelinae</taxon>
        <taxon>Anopheles</taxon>
    </lineage>
</organism>